<dbReference type="EMBL" id="PKIZ01000018">
    <property type="protein sequence ID" value="PKZ41114.1"/>
    <property type="molecule type" value="Genomic_DNA"/>
</dbReference>
<protein>
    <submittedName>
        <fullName evidence="9">MFS transporter</fullName>
    </submittedName>
</protein>
<organism evidence="9 10">
    <name type="scientific">Kytococcus schroeteri</name>
    <dbReference type="NCBI Taxonomy" id="138300"/>
    <lineage>
        <taxon>Bacteria</taxon>
        <taxon>Bacillati</taxon>
        <taxon>Actinomycetota</taxon>
        <taxon>Actinomycetes</taxon>
        <taxon>Micrococcales</taxon>
        <taxon>Kytococcaceae</taxon>
        <taxon>Kytococcus</taxon>
    </lineage>
</organism>
<dbReference type="PANTHER" id="PTHR23517">
    <property type="entry name" value="RESISTANCE PROTEIN MDTM, PUTATIVE-RELATED-RELATED"/>
    <property type="match status" value="1"/>
</dbReference>
<evidence type="ECO:0000256" key="1">
    <source>
        <dbReference type="ARBA" id="ARBA00004651"/>
    </source>
</evidence>
<feature type="domain" description="Major facilitator superfamily (MFS) profile" evidence="8">
    <location>
        <begin position="24"/>
        <end position="420"/>
    </location>
</feature>
<keyword evidence="2" id="KW-0813">Transport</keyword>
<dbReference type="OrthoDB" id="5379144at2"/>
<sequence length="434" mass="45634">MTAPLDDDRLPARLGGVVPPMTRTVRLLFVGVLLSALGSGLSMPFLYVYLTDVRGFDSRLVGLMFAAMGAVAVLAAPVGGWLIDHVGPRWVLFTGLLVEGLCMGAMAFVPTLTAAYALTMTTAVAGVMAHPAFTAMLTRLVRREERERVYGFQFLLLNLGLGTGAMASSFLVASETLAAYQRLYLVDAVTYLAYLVVIVALPAGTGALERAAVTSVEQLLPGDTWLTVLRDTVLLRVVLVSVLGMTVGYAQMDMGFPAYAHGVADVPPSALGWAFGANTAVIVLAQTWALGVIQGRRHASMLSLTWALWGVSWAVVASSALLEGPWAAAAVITGLGLFGLGEVFQSPVMPAVVNDLATEELRGRYNAMGGLSWTLSSILGPALAGWMIGSGHAFQWVVLTVGGCAVVALLWTAMRPAMAARMSGRIGETAAETA</sequence>
<evidence type="ECO:0000256" key="6">
    <source>
        <dbReference type="ARBA" id="ARBA00023136"/>
    </source>
</evidence>
<feature type="transmembrane region" description="Helical" evidence="7">
    <location>
        <begin position="115"/>
        <end position="137"/>
    </location>
</feature>
<feature type="transmembrane region" description="Helical" evidence="7">
    <location>
        <begin position="149"/>
        <end position="171"/>
    </location>
</feature>
<dbReference type="PANTHER" id="PTHR23517:SF2">
    <property type="entry name" value="MULTIDRUG RESISTANCE PROTEIN MDTH"/>
    <property type="match status" value="1"/>
</dbReference>
<feature type="transmembrane region" description="Helical" evidence="7">
    <location>
        <begin position="365"/>
        <end position="388"/>
    </location>
</feature>
<evidence type="ECO:0000313" key="10">
    <source>
        <dbReference type="Proteomes" id="UP000234206"/>
    </source>
</evidence>
<feature type="transmembrane region" description="Helical" evidence="7">
    <location>
        <begin position="62"/>
        <end position="83"/>
    </location>
</feature>
<evidence type="ECO:0000259" key="8">
    <source>
        <dbReference type="PROSITE" id="PS50850"/>
    </source>
</evidence>
<dbReference type="PROSITE" id="PS50850">
    <property type="entry name" value="MFS"/>
    <property type="match status" value="1"/>
</dbReference>
<feature type="transmembrane region" description="Helical" evidence="7">
    <location>
        <begin position="233"/>
        <end position="250"/>
    </location>
</feature>
<name>A0A2I1P903_9MICO</name>
<dbReference type="SUPFAM" id="SSF103473">
    <property type="entry name" value="MFS general substrate transporter"/>
    <property type="match status" value="1"/>
</dbReference>
<feature type="transmembrane region" description="Helical" evidence="7">
    <location>
        <begin position="326"/>
        <end position="344"/>
    </location>
</feature>
<feature type="transmembrane region" description="Helical" evidence="7">
    <location>
        <begin position="270"/>
        <end position="290"/>
    </location>
</feature>
<dbReference type="InterPro" id="IPR050171">
    <property type="entry name" value="MFS_Transporters"/>
</dbReference>
<proteinExistence type="predicted"/>
<keyword evidence="5 7" id="KW-1133">Transmembrane helix</keyword>
<reference evidence="9 10" key="1">
    <citation type="submission" date="2017-12" db="EMBL/GenBank/DDBJ databases">
        <title>Phylogenetic diversity of female urinary microbiome.</title>
        <authorList>
            <person name="Thomas-White K."/>
            <person name="Wolfe A.J."/>
        </authorList>
    </citation>
    <scope>NUCLEOTIDE SEQUENCE [LARGE SCALE GENOMIC DNA]</scope>
    <source>
        <strain evidence="9 10">UMB1298</strain>
    </source>
</reference>
<dbReference type="AlphaFoldDB" id="A0A2I1P903"/>
<feature type="transmembrane region" description="Helical" evidence="7">
    <location>
        <begin position="302"/>
        <end position="320"/>
    </location>
</feature>
<keyword evidence="10" id="KW-1185">Reference proteome</keyword>
<keyword evidence="3" id="KW-1003">Cell membrane</keyword>
<gene>
    <name evidence="9" type="ORF">CYJ76_09260</name>
</gene>
<dbReference type="InterPro" id="IPR036259">
    <property type="entry name" value="MFS_trans_sf"/>
</dbReference>
<feature type="transmembrane region" description="Helical" evidence="7">
    <location>
        <begin position="394"/>
        <end position="413"/>
    </location>
</feature>
<accession>A0A2I1P903</accession>
<evidence type="ECO:0000256" key="4">
    <source>
        <dbReference type="ARBA" id="ARBA00022692"/>
    </source>
</evidence>
<dbReference type="InterPro" id="IPR020846">
    <property type="entry name" value="MFS_dom"/>
</dbReference>
<comment type="subcellular location">
    <subcellularLocation>
        <location evidence="1">Cell membrane</location>
        <topology evidence="1">Multi-pass membrane protein</topology>
    </subcellularLocation>
</comment>
<dbReference type="InterPro" id="IPR011701">
    <property type="entry name" value="MFS"/>
</dbReference>
<dbReference type="GO" id="GO:0005886">
    <property type="term" value="C:plasma membrane"/>
    <property type="evidence" value="ECO:0007669"/>
    <property type="project" value="UniProtKB-SubCell"/>
</dbReference>
<keyword evidence="6 7" id="KW-0472">Membrane</keyword>
<dbReference type="Gene3D" id="1.20.1250.20">
    <property type="entry name" value="MFS general substrate transporter like domains"/>
    <property type="match status" value="1"/>
</dbReference>
<evidence type="ECO:0000256" key="3">
    <source>
        <dbReference type="ARBA" id="ARBA00022475"/>
    </source>
</evidence>
<evidence type="ECO:0000256" key="2">
    <source>
        <dbReference type="ARBA" id="ARBA00022448"/>
    </source>
</evidence>
<evidence type="ECO:0000256" key="7">
    <source>
        <dbReference type="SAM" id="Phobius"/>
    </source>
</evidence>
<feature type="transmembrane region" description="Helical" evidence="7">
    <location>
        <begin position="191"/>
        <end position="212"/>
    </location>
</feature>
<dbReference type="Pfam" id="PF07690">
    <property type="entry name" value="MFS_1"/>
    <property type="match status" value="2"/>
</dbReference>
<feature type="transmembrane region" description="Helical" evidence="7">
    <location>
        <begin position="27"/>
        <end position="50"/>
    </location>
</feature>
<keyword evidence="4 7" id="KW-0812">Transmembrane</keyword>
<feature type="transmembrane region" description="Helical" evidence="7">
    <location>
        <begin position="90"/>
        <end position="109"/>
    </location>
</feature>
<dbReference type="Proteomes" id="UP000234206">
    <property type="component" value="Unassembled WGS sequence"/>
</dbReference>
<dbReference type="RefSeq" id="WP_070703562.1">
    <property type="nucleotide sequence ID" value="NZ_PKIZ01000018.1"/>
</dbReference>
<comment type="caution">
    <text evidence="9">The sequence shown here is derived from an EMBL/GenBank/DDBJ whole genome shotgun (WGS) entry which is preliminary data.</text>
</comment>
<evidence type="ECO:0000256" key="5">
    <source>
        <dbReference type="ARBA" id="ARBA00022989"/>
    </source>
</evidence>
<dbReference type="GO" id="GO:0022857">
    <property type="term" value="F:transmembrane transporter activity"/>
    <property type="evidence" value="ECO:0007669"/>
    <property type="project" value="InterPro"/>
</dbReference>
<evidence type="ECO:0000313" key="9">
    <source>
        <dbReference type="EMBL" id="PKZ41114.1"/>
    </source>
</evidence>